<dbReference type="Proteomes" id="UP000886890">
    <property type="component" value="Unassembled WGS sequence"/>
</dbReference>
<gene>
    <name evidence="1" type="ORF">H9734_07610</name>
</gene>
<dbReference type="InterPro" id="IPR007060">
    <property type="entry name" value="FtsL/DivIC"/>
</dbReference>
<evidence type="ECO:0000313" key="2">
    <source>
        <dbReference type="Proteomes" id="UP000886890"/>
    </source>
</evidence>
<comment type="caution">
    <text evidence="1">The sequence shown here is derived from an EMBL/GenBank/DDBJ whole genome shotgun (WGS) entry which is preliminary data.</text>
</comment>
<name>A0A9D2BIL7_9FIRM</name>
<reference evidence="1" key="1">
    <citation type="journal article" date="2021" name="PeerJ">
        <title>Extensive microbial diversity within the chicken gut microbiome revealed by metagenomics and culture.</title>
        <authorList>
            <person name="Gilroy R."/>
            <person name="Ravi A."/>
            <person name="Getino M."/>
            <person name="Pursley I."/>
            <person name="Horton D.L."/>
            <person name="Alikhan N.F."/>
            <person name="Baker D."/>
            <person name="Gharbi K."/>
            <person name="Hall N."/>
            <person name="Watson M."/>
            <person name="Adriaenssens E.M."/>
            <person name="Foster-Nyarko E."/>
            <person name="Jarju S."/>
            <person name="Secka A."/>
            <person name="Antonio M."/>
            <person name="Oren A."/>
            <person name="Chaudhuri R.R."/>
            <person name="La Ragione R."/>
            <person name="Hildebrand F."/>
            <person name="Pallen M.J."/>
        </authorList>
    </citation>
    <scope>NUCLEOTIDE SEQUENCE</scope>
    <source>
        <strain evidence="1">CHK183-1962</strain>
    </source>
</reference>
<dbReference type="AlphaFoldDB" id="A0A9D2BIL7"/>
<evidence type="ECO:0000313" key="1">
    <source>
        <dbReference type="EMBL" id="HIX77443.1"/>
    </source>
</evidence>
<dbReference type="Pfam" id="PF04977">
    <property type="entry name" value="DivIC"/>
    <property type="match status" value="1"/>
</dbReference>
<dbReference type="EMBL" id="DXEK01000129">
    <property type="protein sequence ID" value="HIX77443.1"/>
    <property type="molecule type" value="Genomic_DNA"/>
</dbReference>
<sequence length="77" mass="8954">MAGVGIAAGVRGNELRQEILQNSQQESALEQQLQDETDRTEEIQELEQYMQSDEYIEKIAREKLGLLKENEILFREE</sequence>
<proteinExistence type="predicted"/>
<reference evidence="1" key="2">
    <citation type="submission" date="2021-04" db="EMBL/GenBank/DDBJ databases">
        <authorList>
            <person name="Gilroy R."/>
        </authorList>
    </citation>
    <scope>NUCLEOTIDE SEQUENCE</scope>
    <source>
        <strain evidence="1">CHK183-1962</strain>
    </source>
</reference>
<organism evidence="1 2">
    <name type="scientific">Candidatus Fusicatenibacter merdavium</name>
    <dbReference type="NCBI Taxonomy" id="2838600"/>
    <lineage>
        <taxon>Bacteria</taxon>
        <taxon>Bacillati</taxon>
        <taxon>Bacillota</taxon>
        <taxon>Clostridia</taxon>
        <taxon>Lachnospirales</taxon>
        <taxon>Lachnospiraceae</taxon>
        <taxon>Fusicatenibacter</taxon>
    </lineage>
</organism>
<protein>
    <submittedName>
        <fullName evidence="1">Septum formation initiator family protein</fullName>
    </submittedName>
</protein>
<accession>A0A9D2BIL7</accession>